<keyword evidence="5" id="KW-1185">Reference proteome</keyword>
<keyword evidence="1" id="KW-0472">Membrane</keyword>
<dbReference type="Pfam" id="PF09955">
    <property type="entry name" value="DUF2189"/>
    <property type="match status" value="1"/>
</dbReference>
<keyword evidence="1" id="KW-0812">Transmembrane</keyword>
<proteinExistence type="predicted"/>
<dbReference type="Proteomes" id="UP000548685">
    <property type="component" value="Unassembled WGS sequence"/>
</dbReference>
<name>A0A6I4UN47_9SPHN</name>
<dbReference type="EMBL" id="WTYB01000002">
    <property type="protein sequence ID" value="MXP38755.1"/>
    <property type="molecule type" value="Genomic_DNA"/>
</dbReference>
<evidence type="ECO:0000313" key="3">
    <source>
        <dbReference type="EMBL" id="MXP38755.1"/>
    </source>
</evidence>
<feature type="transmembrane region" description="Helical" evidence="1">
    <location>
        <begin position="70"/>
        <end position="92"/>
    </location>
</feature>
<gene>
    <name evidence="2" type="ORF">FHS52_002130</name>
    <name evidence="3" type="ORF">GRI59_09065</name>
</gene>
<dbReference type="EMBL" id="JACICE010000002">
    <property type="protein sequence ID" value="MBB3776161.1"/>
    <property type="molecule type" value="Genomic_DNA"/>
</dbReference>
<evidence type="ECO:0000313" key="2">
    <source>
        <dbReference type="EMBL" id="MBB3776161.1"/>
    </source>
</evidence>
<comment type="caution">
    <text evidence="3">The sequence shown here is derived from an EMBL/GenBank/DDBJ whole genome shotgun (WGS) entry which is preliminary data.</text>
</comment>
<dbReference type="RefSeq" id="WP_160760871.1">
    <property type="nucleotide sequence ID" value="NZ_BAAADZ010000010.1"/>
</dbReference>
<reference evidence="2 5" key="2">
    <citation type="submission" date="2020-08" db="EMBL/GenBank/DDBJ databases">
        <title>Genomic Encyclopedia of Type Strains, Phase IV (KMG-IV): sequencing the most valuable type-strain genomes for metagenomic binning, comparative biology and taxonomic classification.</title>
        <authorList>
            <person name="Goeker M."/>
        </authorList>
    </citation>
    <scope>NUCLEOTIDE SEQUENCE [LARGE SCALE GENOMIC DNA]</scope>
    <source>
        <strain evidence="2 5">DSM 8510</strain>
    </source>
</reference>
<dbReference type="Proteomes" id="UP000430021">
    <property type="component" value="Unassembled WGS sequence"/>
</dbReference>
<evidence type="ECO:0000313" key="4">
    <source>
        <dbReference type="Proteomes" id="UP000430021"/>
    </source>
</evidence>
<sequence>MTSWEQNPPVPTAPMGPQIADDLAWSDLTAALGAGWRDFLAMPRFGLFFGGVYVLAGLAIGWFTVTGGELTWLIPAIAGFPLVAPFVAVGLYEASRRRAAGEALSWRAVLGALKGHDDDQILSMGVIVFVAFSFWMIVAHAIFAVFMAESGMGHDPIAAFLTPPGLAMLAVGSAVGGLMAFAFYAMTVISLPLLVERKVDFLTAIFTSLGVVRRNFAVMLGWAAVIAALLFVAMLPGFLGLIVALPVLGHATWHLYVRAVG</sequence>
<accession>A0A6I4UN47</accession>
<keyword evidence="1" id="KW-1133">Transmembrane helix</keyword>
<feature type="transmembrane region" description="Helical" evidence="1">
    <location>
        <begin position="45"/>
        <end position="64"/>
    </location>
</feature>
<reference evidence="3 4" key="1">
    <citation type="submission" date="2019-12" db="EMBL/GenBank/DDBJ databases">
        <title>Genomic-based taxomic classification of the family Erythrobacteraceae.</title>
        <authorList>
            <person name="Xu L."/>
        </authorList>
    </citation>
    <scope>NUCLEOTIDE SEQUENCE [LARGE SCALE GENOMIC DNA]</scope>
    <source>
        <strain evidence="3 4">JCM 10282</strain>
    </source>
</reference>
<dbReference type="InterPro" id="IPR018692">
    <property type="entry name" value="DUF2189"/>
</dbReference>
<evidence type="ECO:0000313" key="5">
    <source>
        <dbReference type="Proteomes" id="UP000548685"/>
    </source>
</evidence>
<dbReference type="OrthoDB" id="9809543at2"/>
<evidence type="ECO:0000256" key="1">
    <source>
        <dbReference type="SAM" id="Phobius"/>
    </source>
</evidence>
<organism evidence="3 4">
    <name type="scientific">Erythrobacter ramosus</name>
    <dbReference type="NCBI Taxonomy" id="35811"/>
    <lineage>
        <taxon>Bacteria</taxon>
        <taxon>Pseudomonadati</taxon>
        <taxon>Pseudomonadota</taxon>
        <taxon>Alphaproteobacteria</taxon>
        <taxon>Sphingomonadales</taxon>
        <taxon>Erythrobacteraceae</taxon>
        <taxon>Erythrobacter/Porphyrobacter group</taxon>
        <taxon>Erythrobacter</taxon>
    </lineage>
</organism>
<protein>
    <submittedName>
        <fullName evidence="3">DUF2189 domain-containing protein</fullName>
    </submittedName>
    <submittedName>
        <fullName evidence="2">Membrane protein</fullName>
    </submittedName>
</protein>
<feature type="transmembrane region" description="Helical" evidence="1">
    <location>
        <begin position="121"/>
        <end position="146"/>
    </location>
</feature>
<feature type="transmembrane region" description="Helical" evidence="1">
    <location>
        <begin position="166"/>
        <end position="195"/>
    </location>
</feature>
<dbReference type="AlphaFoldDB" id="A0A6I4UN47"/>
<feature type="transmembrane region" description="Helical" evidence="1">
    <location>
        <begin position="216"/>
        <end position="245"/>
    </location>
</feature>